<comment type="caution">
    <text evidence="2">The sequence shown here is derived from an EMBL/GenBank/DDBJ whole genome shotgun (WGS) entry which is preliminary data.</text>
</comment>
<name>A0ABN3WWN6_STRTU</name>
<dbReference type="Proteomes" id="UP001501102">
    <property type="component" value="Unassembled WGS sequence"/>
</dbReference>
<protein>
    <submittedName>
        <fullName evidence="2">Uncharacterized protein</fullName>
    </submittedName>
</protein>
<accession>A0ABN3WWN6</accession>
<organism evidence="2 3">
    <name type="scientific">Streptomyces thioluteus</name>
    <dbReference type="NCBI Taxonomy" id="66431"/>
    <lineage>
        <taxon>Bacteria</taxon>
        <taxon>Bacillati</taxon>
        <taxon>Actinomycetota</taxon>
        <taxon>Actinomycetes</taxon>
        <taxon>Kitasatosporales</taxon>
        <taxon>Streptomycetaceae</taxon>
        <taxon>Streptomyces</taxon>
    </lineage>
</organism>
<evidence type="ECO:0000313" key="3">
    <source>
        <dbReference type="Proteomes" id="UP001501102"/>
    </source>
</evidence>
<evidence type="ECO:0000313" key="2">
    <source>
        <dbReference type="EMBL" id="GAA2929646.1"/>
    </source>
</evidence>
<sequence>MATDPRVEAESPTLTGEHTITGAGTLRRKHVARHDSREKPEQQSASILAPHTTEDPAHATCRGPSQTASVHDVLP</sequence>
<proteinExistence type="predicted"/>
<evidence type="ECO:0000256" key="1">
    <source>
        <dbReference type="SAM" id="MobiDB-lite"/>
    </source>
</evidence>
<gene>
    <name evidence="2" type="ORF">GCM10020221_26800</name>
</gene>
<dbReference type="EMBL" id="BAAAXZ010000103">
    <property type="protein sequence ID" value="GAA2929646.1"/>
    <property type="molecule type" value="Genomic_DNA"/>
</dbReference>
<feature type="region of interest" description="Disordered" evidence="1">
    <location>
        <begin position="1"/>
        <end position="75"/>
    </location>
</feature>
<reference evidence="2 3" key="1">
    <citation type="journal article" date="2019" name="Int. J. Syst. Evol. Microbiol.">
        <title>The Global Catalogue of Microorganisms (GCM) 10K type strain sequencing project: providing services to taxonomists for standard genome sequencing and annotation.</title>
        <authorList>
            <consortium name="The Broad Institute Genomics Platform"/>
            <consortium name="The Broad Institute Genome Sequencing Center for Infectious Disease"/>
            <person name="Wu L."/>
            <person name="Ma J."/>
        </authorList>
    </citation>
    <scope>NUCLEOTIDE SEQUENCE [LARGE SCALE GENOMIC DNA]</scope>
    <source>
        <strain evidence="2 3">JCM 4087</strain>
    </source>
</reference>
<keyword evidence="3" id="KW-1185">Reference proteome</keyword>
<dbReference type="RefSeq" id="WP_344963310.1">
    <property type="nucleotide sequence ID" value="NZ_BAAAXZ010000103.1"/>
</dbReference>